<organism evidence="7 8">
    <name type="scientific">Candidatus Thermokryptus mobilis</name>
    <dbReference type="NCBI Taxonomy" id="1643428"/>
    <lineage>
        <taxon>Bacteria</taxon>
        <taxon>Pseudomonadati</taxon>
        <taxon>Candidatus Kryptoniota</taxon>
        <taxon>Candidatus Thermokryptus</taxon>
    </lineage>
</organism>
<evidence type="ECO:0000313" key="7">
    <source>
        <dbReference type="EMBL" id="CUU03144.1"/>
    </source>
</evidence>
<dbReference type="NCBIfam" id="TIGR00138">
    <property type="entry name" value="rsmG_gidB"/>
    <property type="match status" value="1"/>
</dbReference>
<name>A0A0S4MX48_9BACT</name>
<dbReference type="HAMAP" id="MF_00074">
    <property type="entry name" value="16SrRNA_methyltr_G"/>
    <property type="match status" value="1"/>
</dbReference>
<keyword evidence="4 6" id="KW-0808">Transferase</keyword>
<feature type="binding site" evidence="6">
    <location>
        <begin position="99"/>
        <end position="101"/>
    </location>
    <ligand>
        <name>S-adenosyl-L-methionine</name>
        <dbReference type="ChEBI" id="CHEBI:59789"/>
    </ligand>
</feature>
<dbReference type="PANTHER" id="PTHR31760">
    <property type="entry name" value="S-ADENOSYL-L-METHIONINE-DEPENDENT METHYLTRANSFERASES SUPERFAMILY PROTEIN"/>
    <property type="match status" value="1"/>
</dbReference>
<dbReference type="Pfam" id="PF02527">
    <property type="entry name" value="GidB"/>
    <property type="match status" value="1"/>
</dbReference>
<evidence type="ECO:0000256" key="5">
    <source>
        <dbReference type="ARBA" id="ARBA00022691"/>
    </source>
</evidence>
<dbReference type="Proteomes" id="UP000320623">
    <property type="component" value="Unassembled WGS sequence"/>
</dbReference>
<evidence type="ECO:0000256" key="4">
    <source>
        <dbReference type="ARBA" id="ARBA00022679"/>
    </source>
</evidence>
<evidence type="ECO:0000256" key="6">
    <source>
        <dbReference type="HAMAP-Rule" id="MF_00074"/>
    </source>
</evidence>
<reference evidence="8" key="1">
    <citation type="submission" date="2015-11" db="EMBL/GenBank/DDBJ databases">
        <authorList>
            <person name="Varghese N."/>
        </authorList>
    </citation>
    <scope>NUCLEOTIDE SEQUENCE [LARGE SCALE GENOMIC DNA]</scope>
</reference>
<feature type="binding site" evidence="6">
    <location>
        <position position="81"/>
    </location>
    <ligand>
        <name>S-adenosyl-L-methionine</name>
        <dbReference type="ChEBI" id="CHEBI:59789"/>
    </ligand>
</feature>
<dbReference type="InterPro" id="IPR003682">
    <property type="entry name" value="rRNA_ssu_MeTfrase_G"/>
</dbReference>
<dbReference type="OrthoDB" id="9808773at2"/>
<gene>
    <name evidence="6" type="primary">rsmG</name>
    <name evidence="7" type="ORF">JGI1_00661</name>
</gene>
<keyword evidence="3 6" id="KW-0489">Methyltransferase</keyword>
<keyword evidence="8" id="KW-1185">Reference proteome</keyword>
<comment type="subcellular location">
    <subcellularLocation>
        <location evidence="6">Cytoplasm</location>
    </subcellularLocation>
</comment>
<dbReference type="SUPFAM" id="SSF53335">
    <property type="entry name" value="S-adenosyl-L-methionine-dependent methyltransferases"/>
    <property type="match status" value="1"/>
</dbReference>
<evidence type="ECO:0000256" key="2">
    <source>
        <dbReference type="ARBA" id="ARBA00022552"/>
    </source>
</evidence>
<accession>A0A0S4MX48</accession>
<evidence type="ECO:0000256" key="3">
    <source>
        <dbReference type="ARBA" id="ARBA00022603"/>
    </source>
</evidence>
<dbReference type="STRING" id="1643428.GCA_001442855_00643"/>
<dbReference type="EC" id="2.1.1.-" evidence="6"/>
<dbReference type="GO" id="GO:0005829">
    <property type="term" value="C:cytosol"/>
    <property type="evidence" value="ECO:0007669"/>
    <property type="project" value="TreeGrafter"/>
</dbReference>
<dbReference type="Gene3D" id="3.40.50.150">
    <property type="entry name" value="Vaccinia Virus protein VP39"/>
    <property type="match status" value="1"/>
</dbReference>
<dbReference type="PANTHER" id="PTHR31760:SF0">
    <property type="entry name" value="S-ADENOSYL-L-METHIONINE-DEPENDENT METHYLTRANSFERASES SUPERFAMILY PROTEIN"/>
    <property type="match status" value="1"/>
</dbReference>
<dbReference type="EMBL" id="FAOO01000004">
    <property type="protein sequence ID" value="CUU03144.1"/>
    <property type="molecule type" value="Genomic_DNA"/>
</dbReference>
<feature type="binding site" evidence="6">
    <location>
        <position position="76"/>
    </location>
    <ligand>
        <name>S-adenosyl-L-methionine</name>
        <dbReference type="ChEBI" id="CHEBI:59789"/>
    </ligand>
</feature>
<protein>
    <recommendedName>
        <fullName evidence="6">Ribosomal RNA small subunit methyltransferase G</fullName>
        <ecNumber evidence="6">2.1.1.-</ecNumber>
    </recommendedName>
    <alternativeName>
        <fullName evidence="6">16S rRNA 7-methylguanosine methyltransferase</fullName>
        <shortName evidence="6">16S rRNA m7G methyltransferase</shortName>
    </alternativeName>
</protein>
<evidence type="ECO:0000313" key="8">
    <source>
        <dbReference type="Proteomes" id="UP000320623"/>
    </source>
</evidence>
<proteinExistence type="inferred from homology"/>
<keyword evidence="2 6" id="KW-0698">rRNA processing</keyword>
<feature type="binding site" evidence="6">
    <location>
        <position position="146"/>
    </location>
    <ligand>
        <name>S-adenosyl-L-methionine</name>
        <dbReference type="ChEBI" id="CHEBI:59789"/>
    </ligand>
</feature>
<dbReference type="InterPro" id="IPR029063">
    <property type="entry name" value="SAM-dependent_MTases_sf"/>
</dbReference>
<comment type="similarity">
    <text evidence="6">Belongs to the methyltransferase superfamily. RNA methyltransferase RsmG family.</text>
</comment>
<comment type="function">
    <text evidence="6">Specifically methylates the N7 position of a guanine in 16S rRNA.</text>
</comment>
<dbReference type="AlphaFoldDB" id="A0A0S4MX48"/>
<dbReference type="PIRSF" id="PIRSF003078">
    <property type="entry name" value="GidB"/>
    <property type="match status" value="1"/>
</dbReference>
<feature type="binding site" evidence="6">
    <location>
        <begin position="127"/>
        <end position="128"/>
    </location>
    <ligand>
        <name>S-adenosyl-L-methionine</name>
        <dbReference type="ChEBI" id="CHEBI:59789"/>
    </ligand>
</feature>
<keyword evidence="5 6" id="KW-0949">S-adenosyl-L-methionine</keyword>
<evidence type="ECO:0000256" key="1">
    <source>
        <dbReference type="ARBA" id="ARBA00022490"/>
    </source>
</evidence>
<sequence>MDFEDFVSVCDINGLKIKNEQGELLKRYVDLLIEWNSRVNLISRKEEDVWGRHILHCVSPLFKISIKPNAYILDLGTGGGLPGIPWAILNESANFLLLDGTKKKIDAVSNIVKELGLENVKTLWGRAENIGKMDEYKNRFDYVICRAVADLKTLVKWSFNFLSKFSKKFLENTSEGYYLHSGCLIAFKGGDVKYEIEDALKTKLVSGVEVIDLNFKGFEKVGLEDKKVVLLKLTTKRD</sequence>
<dbReference type="RefSeq" id="WP_140944452.1">
    <property type="nucleotide sequence ID" value="NZ_FAOO01000004.1"/>
</dbReference>
<dbReference type="GO" id="GO:0070043">
    <property type="term" value="F:rRNA (guanine-N7-)-methyltransferase activity"/>
    <property type="evidence" value="ECO:0007669"/>
    <property type="project" value="UniProtKB-UniRule"/>
</dbReference>
<keyword evidence="1 6" id="KW-0963">Cytoplasm</keyword>